<dbReference type="Proteomes" id="UP000533953">
    <property type="component" value="Unassembled WGS sequence"/>
</dbReference>
<evidence type="ECO:0000313" key="3">
    <source>
        <dbReference type="EMBL" id="MBC1491431.1"/>
    </source>
</evidence>
<feature type="compositionally biased region" description="Basic and acidic residues" evidence="1">
    <location>
        <begin position="305"/>
        <end position="325"/>
    </location>
</feature>
<evidence type="ECO:0000259" key="2">
    <source>
        <dbReference type="Pfam" id="PF14297"/>
    </source>
</evidence>
<protein>
    <submittedName>
        <fullName evidence="3">DUF4373 domain-containing protein</fullName>
    </submittedName>
</protein>
<evidence type="ECO:0000256" key="1">
    <source>
        <dbReference type="SAM" id="MobiDB-lite"/>
    </source>
</evidence>
<reference evidence="3 4" key="1">
    <citation type="submission" date="2020-03" db="EMBL/GenBank/DDBJ databases">
        <title>Soil Listeria distribution.</title>
        <authorList>
            <person name="Liao J."/>
            <person name="Wiedmann M."/>
        </authorList>
    </citation>
    <scope>NUCLEOTIDE SEQUENCE [LARGE SCALE GENOMIC DNA]</scope>
    <source>
        <strain evidence="3 4">FSL L7-1547</strain>
    </source>
</reference>
<dbReference type="PANTHER" id="PTHR39196:SF1">
    <property type="entry name" value="PRIMOSOME, DNAD SUBUNIT"/>
    <property type="match status" value="1"/>
</dbReference>
<dbReference type="PANTHER" id="PTHR39196">
    <property type="entry name" value="PRIMOSOME, DNAD SUBUNIT"/>
    <property type="match status" value="1"/>
</dbReference>
<organism evidence="3 4">
    <name type="scientific">Listeria booriae</name>
    <dbReference type="NCBI Taxonomy" id="1552123"/>
    <lineage>
        <taxon>Bacteria</taxon>
        <taxon>Bacillati</taxon>
        <taxon>Bacillota</taxon>
        <taxon>Bacilli</taxon>
        <taxon>Bacillales</taxon>
        <taxon>Listeriaceae</taxon>
        <taxon>Listeria</taxon>
    </lineage>
</organism>
<feature type="region of interest" description="Disordered" evidence="1">
    <location>
        <begin position="135"/>
        <end position="180"/>
    </location>
</feature>
<sequence length="325" mass="37498">MARPIKKGIDYFPLDVDFLSDIKIRKIMRACGSGSIPILISLLSNIYRDEGYYVAWDEDTAFLVADEVGTSEGSVEELVKKAIQVGFFDKTLFDNENILTSKGIQKRYKIAAYKKTNNAILKKYSLMTTETEFSTSETKKNGVSDDGNGVFDDESTQSKEKKSKVNKTKVNKDSKPRQNKFDEAQLSLANHLLNKILENNPDSRAAKHVDSWANTFRLMMEIDKRTIEQITYLIDWSQQHPFWRTNILSADALRKQYDRLVVLIKTEHEESKNKRQKTSGRKEVLPDWMDNPEVLPPKPQQVHTKSQEELDREVAEMKRKLKEAR</sequence>
<proteinExistence type="predicted"/>
<feature type="compositionally biased region" description="Basic and acidic residues" evidence="1">
    <location>
        <begin position="170"/>
        <end position="180"/>
    </location>
</feature>
<feature type="domain" description="Lin1244/Lin1753-like N-terminal" evidence="2">
    <location>
        <begin position="11"/>
        <end position="104"/>
    </location>
</feature>
<evidence type="ECO:0000313" key="4">
    <source>
        <dbReference type="Proteomes" id="UP000533953"/>
    </source>
</evidence>
<dbReference type="RefSeq" id="WP_185417200.1">
    <property type="nucleotide sequence ID" value="NZ_JAASTX010000006.1"/>
</dbReference>
<comment type="caution">
    <text evidence="3">The sequence shown here is derived from an EMBL/GenBank/DDBJ whole genome shotgun (WGS) entry which is preliminary data.</text>
</comment>
<dbReference type="Pfam" id="PF14297">
    <property type="entry name" value="Lin1244_N"/>
    <property type="match status" value="1"/>
</dbReference>
<dbReference type="AlphaFoldDB" id="A0A7X1CBI3"/>
<dbReference type="EMBL" id="JAASTX010000006">
    <property type="protein sequence ID" value="MBC1491431.1"/>
    <property type="molecule type" value="Genomic_DNA"/>
</dbReference>
<dbReference type="InterPro" id="IPR025400">
    <property type="entry name" value="Lin1244/Lin1753-like_N"/>
</dbReference>
<name>A0A7X1CBI3_9LIST</name>
<feature type="region of interest" description="Disordered" evidence="1">
    <location>
        <begin position="269"/>
        <end position="325"/>
    </location>
</feature>
<gene>
    <name evidence="3" type="ORF">HCI99_06290</name>
</gene>
<accession>A0A7X1CBI3</accession>